<protein>
    <recommendedName>
        <fullName evidence="2">DUF2061 domain-containing protein</fullName>
    </recommendedName>
</protein>
<keyword evidence="1" id="KW-1133">Transmembrane helix</keyword>
<dbReference type="Pfam" id="PF09834">
    <property type="entry name" value="DUF2061"/>
    <property type="match status" value="1"/>
</dbReference>
<dbReference type="RefSeq" id="WP_067666842.1">
    <property type="nucleotide sequence ID" value="NZ_CBCSIK010000005.1"/>
</dbReference>
<evidence type="ECO:0000259" key="2">
    <source>
        <dbReference type="Pfam" id="PF09834"/>
    </source>
</evidence>
<organism evidence="3 4">
    <name type="scientific">Acinetobacter pragensis</name>
    <dbReference type="NCBI Taxonomy" id="1806892"/>
    <lineage>
        <taxon>Bacteria</taxon>
        <taxon>Pseudomonadati</taxon>
        <taxon>Pseudomonadota</taxon>
        <taxon>Gammaproteobacteria</taxon>
        <taxon>Moraxellales</taxon>
        <taxon>Moraxellaceae</taxon>
        <taxon>Acinetobacter</taxon>
    </lineage>
</organism>
<proteinExistence type="predicted"/>
<dbReference type="EMBL" id="LUAW01000012">
    <property type="protein sequence ID" value="KYQ72995.1"/>
    <property type="molecule type" value="Genomic_DNA"/>
</dbReference>
<evidence type="ECO:0000256" key="1">
    <source>
        <dbReference type="SAM" id="Phobius"/>
    </source>
</evidence>
<evidence type="ECO:0000313" key="3">
    <source>
        <dbReference type="EMBL" id="KYQ72995.1"/>
    </source>
</evidence>
<dbReference type="STRING" id="1806892.AZH43_01490"/>
<feature type="domain" description="DUF2061" evidence="2">
    <location>
        <begin position="16"/>
        <end position="66"/>
    </location>
</feature>
<comment type="caution">
    <text evidence="3">The sequence shown here is derived from an EMBL/GenBank/DDBJ whole genome shotgun (WGS) entry which is preliminary data.</text>
</comment>
<dbReference type="Proteomes" id="UP000076276">
    <property type="component" value="Unassembled WGS sequence"/>
</dbReference>
<feature type="transmembrane region" description="Helical" evidence="1">
    <location>
        <begin position="21"/>
        <end position="49"/>
    </location>
</feature>
<reference evidence="3 4" key="1">
    <citation type="submission" date="2016-03" db="EMBL/GenBank/DDBJ databases">
        <title>Acinetobacter genomospecies 28 strain ANC 4149.</title>
        <authorList>
            <person name="Radolfova-Krizova L."/>
            <person name="Nemec A."/>
        </authorList>
    </citation>
    <scope>NUCLEOTIDE SEQUENCE [LARGE SCALE GENOMIC DNA]</scope>
    <source>
        <strain evidence="3 4">ANC 4149</strain>
    </source>
</reference>
<sequence>MANIQKFVDCNQKTLKKTFSYYIMHITVAMLVGYFVTGSLAMAIALSLLEPTVQAVAFFFHEKFWEKKSAQ</sequence>
<dbReference type="OrthoDB" id="9133582at2"/>
<keyword evidence="1" id="KW-0812">Transmembrane</keyword>
<dbReference type="InterPro" id="IPR018638">
    <property type="entry name" value="DUF2061_membrane"/>
</dbReference>
<keyword evidence="1" id="KW-0472">Membrane</keyword>
<dbReference type="AlphaFoldDB" id="A0A151Y4N6"/>
<evidence type="ECO:0000313" key="4">
    <source>
        <dbReference type="Proteomes" id="UP000076276"/>
    </source>
</evidence>
<accession>A0A151Y4N6</accession>
<gene>
    <name evidence="3" type="ORF">AZH43_01490</name>
</gene>
<name>A0A151Y4N6_9GAMM</name>
<keyword evidence="4" id="KW-1185">Reference proteome</keyword>